<dbReference type="OrthoDB" id="8617387at2"/>
<dbReference type="EMBL" id="RBZP01000005">
    <property type="protein sequence ID" value="RKQ34024.1"/>
    <property type="molecule type" value="Genomic_DNA"/>
</dbReference>
<proteinExistence type="predicted"/>
<accession>A0A495A3G4</accession>
<name>A0A495A3G4_9BACI</name>
<dbReference type="RefSeq" id="WP_121204138.1">
    <property type="nucleotide sequence ID" value="NZ_RBZP01000005.1"/>
</dbReference>
<dbReference type="InterPro" id="IPR047801">
    <property type="entry name" value="Peptidase_C45"/>
</dbReference>
<dbReference type="InterPro" id="IPR005079">
    <property type="entry name" value="Peptidase_C45_hydrolase"/>
</dbReference>
<evidence type="ECO:0000313" key="3">
    <source>
        <dbReference type="Proteomes" id="UP000269301"/>
    </source>
</evidence>
<dbReference type="Gene3D" id="3.60.60.10">
    <property type="entry name" value="Penicillin V Acylase, Chain A"/>
    <property type="match status" value="1"/>
</dbReference>
<dbReference type="PANTHER" id="PTHR34180:SF1">
    <property type="entry name" value="BETA-ALANYL-DOPAMINE_CARCININE HYDROLASE"/>
    <property type="match status" value="1"/>
</dbReference>
<dbReference type="NCBIfam" id="NF040521">
    <property type="entry name" value="C45_proenzyme"/>
    <property type="match status" value="1"/>
</dbReference>
<gene>
    <name evidence="2" type="ORF">D8M06_09395</name>
</gene>
<dbReference type="SUPFAM" id="SSF56235">
    <property type="entry name" value="N-terminal nucleophile aminohydrolases (Ntn hydrolases)"/>
    <property type="match status" value="1"/>
</dbReference>
<evidence type="ECO:0000313" key="2">
    <source>
        <dbReference type="EMBL" id="RKQ34024.1"/>
    </source>
</evidence>
<dbReference type="Pfam" id="PF03417">
    <property type="entry name" value="AAT"/>
    <property type="match status" value="1"/>
</dbReference>
<reference evidence="2 3" key="1">
    <citation type="journal article" date="2016" name="Int. J. Syst. Evol. Microbiol.">
        <title>Oceanobacillus halophilus sp. nov., a novel moderately halophilic bacterium from a hypersaline lake.</title>
        <authorList>
            <person name="Amoozegar M.A."/>
            <person name="Bagheri M."/>
            <person name="Makhdoumi A."/>
            <person name="Nikou M.M."/>
            <person name="Fazeli S.A.S."/>
            <person name="Schumann P."/>
            <person name="Sproer C."/>
            <person name="Sanchez-Porro C."/>
            <person name="Ventosa A."/>
        </authorList>
    </citation>
    <scope>NUCLEOTIDE SEQUENCE [LARGE SCALE GENOMIC DNA]</scope>
    <source>
        <strain evidence="2 3">DSM 23996</strain>
    </source>
</reference>
<keyword evidence="3" id="KW-1185">Reference proteome</keyword>
<dbReference type="InterPro" id="IPR029055">
    <property type="entry name" value="Ntn_hydrolases_N"/>
</dbReference>
<feature type="domain" description="Peptidase C45 hydrolase" evidence="1">
    <location>
        <begin position="106"/>
        <end position="311"/>
    </location>
</feature>
<dbReference type="Proteomes" id="UP000269301">
    <property type="component" value="Unassembled WGS sequence"/>
</dbReference>
<dbReference type="AlphaFoldDB" id="A0A495A3G4"/>
<sequence length="350" mass="39379">MKHVYSDVITFTGNHYDFGYMQGELLKSSPILANRQNQSASRRKHHFTIDEEKSVELLTTLIPGMIDELRGLADALQMNSTEALREFGGYYMEYTRSGCSILTGSSYMIRNYDSHPAGYEGRYLLYQPTDAGYATMGPSGQITGRLDGMNEKGLAVGFNFINRLGSADGFICAMITRILLETCANVEEAVTLIKEIPHRTSFSYVLLDSSGISYVVEASPRSVAVRKNHISTNHFEMLTEENRYHMADSLRRQQLLGNQAREATVVNSYRLLNDTDKEVFSNKYGAASGTLHTAVYLPEERKAWFAIGGDRNPVIFDFNRFLQGEKINIKQIKGTIEYEQGFLNQEIFGG</sequence>
<dbReference type="GO" id="GO:0016746">
    <property type="term" value="F:acyltransferase activity"/>
    <property type="evidence" value="ECO:0007669"/>
    <property type="project" value="UniProtKB-KW"/>
</dbReference>
<dbReference type="CDD" id="cd01935">
    <property type="entry name" value="Ntn_CGH_like"/>
    <property type="match status" value="1"/>
</dbReference>
<dbReference type="InterPro" id="IPR047794">
    <property type="entry name" value="C45_proenzyme-like"/>
</dbReference>
<comment type="caution">
    <text evidence="2">The sequence shown here is derived from an EMBL/GenBank/DDBJ whole genome shotgun (WGS) entry which is preliminary data.</text>
</comment>
<protein>
    <submittedName>
        <fullName evidence="2">Acyl-CoA--6-aminopenicillanic acid acyltransferase</fullName>
    </submittedName>
</protein>
<keyword evidence="2" id="KW-0808">Transferase</keyword>
<keyword evidence="2" id="KW-0012">Acyltransferase</keyword>
<evidence type="ECO:0000259" key="1">
    <source>
        <dbReference type="Pfam" id="PF03417"/>
    </source>
</evidence>
<organism evidence="2 3">
    <name type="scientific">Oceanobacillus halophilus</name>
    <dbReference type="NCBI Taxonomy" id="930130"/>
    <lineage>
        <taxon>Bacteria</taxon>
        <taxon>Bacillati</taxon>
        <taxon>Bacillota</taxon>
        <taxon>Bacilli</taxon>
        <taxon>Bacillales</taxon>
        <taxon>Bacillaceae</taxon>
        <taxon>Oceanobacillus</taxon>
    </lineage>
</organism>
<dbReference type="PANTHER" id="PTHR34180">
    <property type="entry name" value="PEPTIDASE C45"/>
    <property type="match status" value="1"/>
</dbReference>